<organism evidence="1 2">
    <name type="scientific">Orenia marismortui</name>
    <dbReference type="NCBI Taxonomy" id="46469"/>
    <lineage>
        <taxon>Bacteria</taxon>
        <taxon>Bacillati</taxon>
        <taxon>Bacillota</taxon>
        <taxon>Clostridia</taxon>
        <taxon>Halanaerobiales</taxon>
        <taxon>Halobacteroidaceae</taxon>
        <taxon>Orenia</taxon>
    </lineage>
</organism>
<dbReference type="InterPro" id="IPR021388">
    <property type="entry name" value="DUF3024"/>
</dbReference>
<dbReference type="EMBL" id="SOEG01000010">
    <property type="protein sequence ID" value="TDX51828.1"/>
    <property type="molecule type" value="Genomic_DNA"/>
</dbReference>
<proteinExistence type="predicted"/>
<evidence type="ECO:0008006" key="3">
    <source>
        <dbReference type="Google" id="ProtNLM"/>
    </source>
</evidence>
<comment type="caution">
    <text evidence="1">The sequence shown here is derived from an EMBL/GenBank/DDBJ whole genome shotgun (WGS) entry which is preliminary data.</text>
</comment>
<protein>
    <recommendedName>
        <fullName evidence="3">DUF3024 family protein</fullName>
    </recommendedName>
</protein>
<reference evidence="1 2" key="1">
    <citation type="submission" date="2019-03" db="EMBL/GenBank/DDBJ databases">
        <title>Subsurface microbial communities from deep shales in Ohio and West Virginia, USA.</title>
        <authorList>
            <person name="Wrighton K."/>
        </authorList>
    </citation>
    <scope>NUCLEOTIDE SEQUENCE [LARGE SCALE GENOMIC DNA]</scope>
    <source>
        <strain evidence="1 2">MSL 6dP</strain>
    </source>
</reference>
<evidence type="ECO:0000313" key="1">
    <source>
        <dbReference type="EMBL" id="TDX51828.1"/>
    </source>
</evidence>
<dbReference type="Proteomes" id="UP000295832">
    <property type="component" value="Unassembled WGS sequence"/>
</dbReference>
<dbReference type="RefSeq" id="WP_018249467.1">
    <property type="nucleotide sequence ID" value="NZ_SOEG01000010.1"/>
</dbReference>
<keyword evidence="2" id="KW-1185">Reference proteome</keyword>
<dbReference type="STRING" id="926561.GCA_000379025_02304"/>
<accession>A0A4R8H4L5</accession>
<evidence type="ECO:0000313" key="2">
    <source>
        <dbReference type="Proteomes" id="UP000295832"/>
    </source>
</evidence>
<dbReference type="Pfam" id="PF11225">
    <property type="entry name" value="DUF3024"/>
    <property type="match status" value="1"/>
</dbReference>
<sequence>MALNELMRKRVGKILGEYCDNRIPVHVRDQIKLGYGIRGNNVTLFEERPSFKSDEWVKMKIAQFRYNPEDNKWSLYWWRHTGRWYKYEEIEANSDFQVLLDEVEEDPICIFWG</sequence>
<dbReference type="AlphaFoldDB" id="A0A4R8H4L5"/>
<gene>
    <name evidence="1" type="ORF">C7959_11075</name>
</gene>
<name>A0A4R8H4L5_9FIRM</name>